<keyword evidence="2" id="KW-1185">Reference proteome</keyword>
<organism evidence="1 2">
    <name type="scientific">Dendryphion nanum</name>
    <dbReference type="NCBI Taxonomy" id="256645"/>
    <lineage>
        <taxon>Eukaryota</taxon>
        <taxon>Fungi</taxon>
        <taxon>Dikarya</taxon>
        <taxon>Ascomycota</taxon>
        <taxon>Pezizomycotina</taxon>
        <taxon>Dothideomycetes</taxon>
        <taxon>Pleosporomycetidae</taxon>
        <taxon>Pleosporales</taxon>
        <taxon>Torulaceae</taxon>
        <taxon>Dendryphion</taxon>
    </lineage>
</organism>
<gene>
    <name evidence="1" type="ORF">B0J11DRAFT_159338</name>
</gene>
<protein>
    <submittedName>
        <fullName evidence="1">Uncharacterized protein</fullName>
    </submittedName>
</protein>
<dbReference type="AlphaFoldDB" id="A0A9P9EF58"/>
<accession>A0A9P9EF58</accession>
<dbReference type="Proteomes" id="UP000700596">
    <property type="component" value="Unassembled WGS sequence"/>
</dbReference>
<reference evidence="1" key="1">
    <citation type="journal article" date="2021" name="Nat. Commun.">
        <title>Genetic determinants of endophytism in the Arabidopsis root mycobiome.</title>
        <authorList>
            <person name="Mesny F."/>
            <person name="Miyauchi S."/>
            <person name="Thiergart T."/>
            <person name="Pickel B."/>
            <person name="Atanasova L."/>
            <person name="Karlsson M."/>
            <person name="Huettel B."/>
            <person name="Barry K.W."/>
            <person name="Haridas S."/>
            <person name="Chen C."/>
            <person name="Bauer D."/>
            <person name="Andreopoulos W."/>
            <person name="Pangilinan J."/>
            <person name="LaButti K."/>
            <person name="Riley R."/>
            <person name="Lipzen A."/>
            <person name="Clum A."/>
            <person name="Drula E."/>
            <person name="Henrissat B."/>
            <person name="Kohler A."/>
            <person name="Grigoriev I.V."/>
            <person name="Martin F.M."/>
            <person name="Hacquard S."/>
        </authorList>
    </citation>
    <scope>NUCLEOTIDE SEQUENCE</scope>
    <source>
        <strain evidence="1">MPI-CAGE-CH-0243</strain>
    </source>
</reference>
<evidence type="ECO:0000313" key="1">
    <source>
        <dbReference type="EMBL" id="KAH7135431.1"/>
    </source>
</evidence>
<comment type="caution">
    <text evidence="1">The sequence shown here is derived from an EMBL/GenBank/DDBJ whole genome shotgun (WGS) entry which is preliminary data.</text>
</comment>
<sequence>MSARRSSSISNPPLSPSAVPDLAILPAPLAAEKLPVGQLVTKSTKLNPTTLEDKDYDDGGCRWYKDVILLSTSTGLFTESLGGAHLVQKKLEADSSVGTIEAEQMRVRLLKDADSALKKVLTSEEAKNWIKEHAQNEDVGFVTATREVINASYKRARLVDIGAGNFEVIREVGGETKEGKRRDSGLDVPLTGSKTDVVGVVVRKVVVEGNEIKLGNELNAQFWNN</sequence>
<dbReference type="OrthoDB" id="3920403at2759"/>
<name>A0A9P9EF58_9PLEO</name>
<evidence type="ECO:0000313" key="2">
    <source>
        <dbReference type="Proteomes" id="UP000700596"/>
    </source>
</evidence>
<dbReference type="EMBL" id="JAGMWT010000002">
    <property type="protein sequence ID" value="KAH7135431.1"/>
    <property type="molecule type" value="Genomic_DNA"/>
</dbReference>
<proteinExistence type="predicted"/>